<keyword evidence="5" id="KW-1185">Reference proteome</keyword>
<dbReference type="Proteomes" id="UP001283366">
    <property type="component" value="Unassembled WGS sequence"/>
</dbReference>
<keyword evidence="1" id="KW-0732">Signal</keyword>
<dbReference type="AlphaFoldDB" id="A0A1Y6IXU8"/>
<dbReference type="PROSITE" id="PS51257">
    <property type="entry name" value="PROKAR_LIPOPROTEIN"/>
    <property type="match status" value="1"/>
</dbReference>
<name>A0A1Y6IXU8_9VIBR</name>
<evidence type="ECO:0000313" key="3">
    <source>
        <dbReference type="EMBL" id="SMS02474.1"/>
    </source>
</evidence>
<dbReference type="EMBL" id="JAWRCO010000001">
    <property type="protein sequence ID" value="MDW6001979.1"/>
    <property type="molecule type" value="Genomic_DNA"/>
</dbReference>
<feature type="chain" id="PRO_5013142460" evidence="1">
    <location>
        <begin position="23"/>
        <end position="65"/>
    </location>
</feature>
<dbReference type="RefSeq" id="WP_087482481.1">
    <property type="nucleotide sequence ID" value="NZ_AP024883.1"/>
</dbReference>
<dbReference type="EMBL" id="FXXI01000010">
    <property type="protein sequence ID" value="SMS02474.1"/>
    <property type="molecule type" value="Genomic_DNA"/>
</dbReference>
<proteinExistence type="predicted"/>
<dbReference type="InterPro" id="IPR048207">
    <property type="entry name" value="HprT-like"/>
</dbReference>
<evidence type="ECO:0000313" key="2">
    <source>
        <dbReference type="EMBL" id="MDW6001979.1"/>
    </source>
</evidence>
<evidence type="ECO:0000313" key="4">
    <source>
        <dbReference type="Proteomes" id="UP000196125"/>
    </source>
</evidence>
<gene>
    <name evidence="2" type="primary">hrpT</name>
    <name evidence="2" type="ORF">SBX37_03585</name>
    <name evidence="3" type="ORF">VIM7927_03807</name>
</gene>
<accession>A0A1Y6IXU8</accession>
<dbReference type="NCBIfam" id="NF041532">
    <property type="entry name" value="HprT"/>
    <property type="match status" value="1"/>
</dbReference>
<reference evidence="2 5" key="2">
    <citation type="submission" date="2023-11" db="EMBL/GenBank/DDBJ databases">
        <title>Plant-associative lifestyle of Vibrio porteresiae and its evolutionary dynamics.</title>
        <authorList>
            <person name="Rameshkumar N."/>
            <person name="Kirti K."/>
        </authorList>
    </citation>
    <scope>NUCLEOTIDE SEQUENCE [LARGE SCALE GENOMIC DNA]</scope>
    <source>
        <strain evidence="2 5">MSSRF38</strain>
    </source>
</reference>
<dbReference type="OrthoDB" id="6548477at2"/>
<reference evidence="3 4" key="1">
    <citation type="submission" date="2017-05" db="EMBL/GenBank/DDBJ databases">
        <authorList>
            <person name="Song R."/>
            <person name="Chenine A.L."/>
            <person name="Ruprecht R.M."/>
        </authorList>
    </citation>
    <scope>NUCLEOTIDE SEQUENCE [LARGE SCALE GENOMIC DNA]</scope>
    <source>
        <strain evidence="3 4">CECT 7927</strain>
    </source>
</reference>
<dbReference type="Proteomes" id="UP000196125">
    <property type="component" value="Unassembled WGS sequence"/>
</dbReference>
<evidence type="ECO:0000313" key="5">
    <source>
        <dbReference type="Proteomes" id="UP001283366"/>
    </source>
</evidence>
<organism evidence="3 4">
    <name type="scientific">Vibrio mangrovi</name>
    <dbReference type="NCBI Taxonomy" id="474394"/>
    <lineage>
        <taxon>Bacteria</taxon>
        <taxon>Pseudomonadati</taxon>
        <taxon>Pseudomonadota</taxon>
        <taxon>Gammaproteobacteria</taxon>
        <taxon>Vibrionales</taxon>
        <taxon>Vibrionaceae</taxon>
        <taxon>Vibrio</taxon>
    </lineage>
</organism>
<protein>
    <submittedName>
        <fullName evidence="2">HrpT family type III secretion system protein</fullName>
    </submittedName>
</protein>
<evidence type="ECO:0000256" key="1">
    <source>
        <dbReference type="SAM" id="SignalP"/>
    </source>
</evidence>
<feature type="signal peptide" evidence="1">
    <location>
        <begin position="1"/>
        <end position="22"/>
    </location>
</feature>
<sequence length="65" mass="7149">MRIFISLILLLLAGCASVPQETAECTVTQCDRPLSTANSLVIWWGPGMRHGLEDGEETTSYDLTH</sequence>